<dbReference type="EMBL" id="MHOT01000013">
    <property type="protein sequence ID" value="OGZ69277.1"/>
    <property type="molecule type" value="Genomic_DNA"/>
</dbReference>
<protein>
    <submittedName>
        <fullName evidence="1">Uncharacterized protein</fullName>
    </submittedName>
</protein>
<dbReference type="AlphaFoldDB" id="A0A1G2I3P4"/>
<reference evidence="1 2" key="1">
    <citation type="journal article" date="2016" name="Nat. Commun.">
        <title>Thousands of microbial genomes shed light on interconnected biogeochemical processes in an aquifer system.</title>
        <authorList>
            <person name="Anantharaman K."/>
            <person name="Brown C.T."/>
            <person name="Hug L.A."/>
            <person name="Sharon I."/>
            <person name="Castelle C.J."/>
            <person name="Probst A.J."/>
            <person name="Thomas B.C."/>
            <person name="Singh A."/>
            <person name="Wilkins M.J."/>
            <person name="Karaoz U."/>
            <person name="Brodie E.L."/>
            <person name="Williams K.H."/>
            <person name="Hubbard S.S."/>
            <person name="Banfield J.F."/>
        </authorList>
    </citation>
    <scope>NUCLEOTIDE SEQUENCE [LARGE SCALE GENOMIC DNA]</scope>
</reference>
<evidence type="ECO:0000313" key="1">
    <source>
        <dbReference type="EMBL" id="OGZ69277.1"/>
    </source>
</evidence>
<comment type="caution">
    <text evidence="1">The sequence shown here is derived from an EMBL/GenBank/DDBJ whole genome shotgun (WGS) entry which is preliminary data.</text>
</comment>
<proteinExistence type="predicted"/>
<name>A0A1G2I3P4_9BACT</name>
<evidence type="ECO:0000313" key="2">
    <source>
        <dbReference type="Proteomes" id="UP000178820"/>
    </source>
</evidence>
<organism evidence="1 2">
    <name type="scientific">Candidatus Staskawiczbacteria bacterium RIFCSPHIGHO2_02_FULL_42_22</name>
    <dbReference type="NCBI Taxonomy" id="1802207"/>
    <lineage>
        <taxon>Bacteria</taxon>
        <taxon>Candidatus Staskawicziibacteriota</taxon>
    </lineage>
</organism>
<sequence>MTEQMQVRFSVSVRRDPPEITGEITYDSGKRHKIVFLNGFKQNWQTWRGQLPKDGEEWTCELVKDTNPHQLGKGALIVRLVRKVEEKLWRECQANTEVQELFGTRPPKVTCVTRVGLRDERTDDFRVSRVEDIKADWPDNIRAQATEMLSEYLAAKERFTGMIQWPSLPSSDPDSHDYEVEVGGYKCRTHTYVSVGVGGLQRYWSLTGPVHVEGRAQLLSDKLRAEPGKGFQVTRYGELWTLCAIFDGCLPEFKELQFDNWENSSHRGQAVWGKLQISISPKALLDGPHTIDVLNVDRYGQVTCNVMLTDIGLTVEVKGFKVEPEKQKAVYFCDYIQPNRWRPYNGIGFGEHQTKAMPVVQPAHINWAAKRYLSEVQQRQLIEGSAKWSLADHAYFFSSALLTDEADVVARIRKDSEYLAKLIACEDFSISVTSYTSATFEYESNDGMGMRLGGGDTSYHPTLSGSFGSMWLNDTYFGSRDQASQWMAANTDLDKAIRWHVTNTTLQLCEKLQNLRLAFTAQAQYEESATYTEPAHTVTNDEWQEIDRKIEALLVPMQQILAAAVVLLQQEDYTVRQANEANTERQRCVEIRGQAEVFCGSPHFTHLDHQLQEKMGKVAQTFRGIPGSRMFSWEAPKFDSMNAEELRDWKKWAYEIMDEFHRAQPVAMELQQKIEQHELLQNFGGHFRVMGSTGQAQYWVIRSDGRQRDADEVDYRKRYSSEGEKHWTIVEADELAISWFKGNTSSPHEFRVDKLPVSACTREQLETVARLEEEIQQSWGGRTGMSGTESPGIGLGWNLKPVPKVPDVSTDAAERSEPVDLSTVTTLFGVPVQRRNK</sequence>
<dbReference type="Proteomes" id="UP000178820">
    <property type="component" value="Unassembled WGS sequence"/>
</dbReference>
<gene>
    <name evidence="1" type="ORF">A3D44_01135</name>
</gene>
<accession>A0A1G2I3P4</accession>